<keyword evidence="1" id="KW-0812">Transmembrane</keyword>
<keyword evidence="1" id="KW-0472">Membrane</keyword>
<feature type="transmembrane region" description="Helical" evidence="1">
    <location>
        <begin position="118"/>
        <end position="145"/>
    </location>
</feature>
<feature type="transmembrane region" description="Helical" evidence="1">
    <location>
        <begin position="157"/>
        <end position="180"/>
    </location>
</feature>
<name>A0A6J6HW42_9ZZZZ</name>
<accession>A0A6J6HW42</accession>
<keyword evidence="1" id="KW-1133">Transmembrane helix</keyword>
<feature type="transmembrane region" description="Helical" evidence="1">
    <location>
        <begin position="65"/>
        <end position="84"/>
    </location>
</feature>
<dbReference type="EMBL" id="CAEZUP010000079">
    <property type="protein sequence ID" value="CAB4618331.1"/>
    <property type="molecule type" value="Genomic_DNA"/>
</dbReference>
<sequence>MPIYDLVFGEHNLWYIFAGPGGDVPAKDFGLGGLMAGLVHILSLAPGTQGLHFGPASPFLPNEPVTIVQAAIAAIGLGLGILAIRSWRLRPFAAACAAIGLAGLVVTGSALALGSSAFLPYLLFPVIALGPLVWLGGIINLGALIADRREVGSRPMVHVVAGVVLVGVALTFGVLSTFGLPTNSLVAQYSDADTQELVGQIRENCAELPQRPVVEVQDTVEWLNAISIAEAIDSCDSAEPPVFIGFTGFVAGPSYQAEAGAIPNVYVVAEGEIIFPARKIAGAGNTMIVVLIWDRP</sequence>
<organism evidence="2">
    <name type="scientific">freshwater metagenome</name>
    <dbReference type="NCBI Taxonomy" id="449393"/>
    <lineage>
        <taxon>unclassified sequences</taxon>
        <taxon>metagenomes</taxon>
        <taxon>ecological metagenomes</taxon>
    </lineage>
</organism>
<dbReference type="AlphaFoldDB" id="A0A6J6HW42"/>
<protein>
    <submittedName>
        <fullName evidence="2">Unannotated protein</fullName>
    </submittedName>
</protein>
<evidence type="ECO:0000313" key="2">
    <source>
        <dbReference type="EMBL" id="CAB4618331.1"/>
    </source>
</evidence>
<proteinExistence type="predicted"/>
<reference evidence="2" key="1">
    <citation type="submission" date="2020-05" db="EMBL/GenBank/DDBJ databases">
        <authorList>
            <person name="Chiriac C."/>
            <person name="Salcher M."/>
            <person name="Ghai R."/>
            <person name="Kavagutti S V."/>
        </authorList>
    </citation>
    <scope>NUCLEOTIDE SEQUENCE</scope>
</reference>
<gene>
    <name evidence="2" type="ORF">UFOPK1835_01565</name>
</gene>
<feature type="transmembrane region" description="Helical" evidence="1">
    <location>
        <begin position="91"/>
        <end position="112"/>
    </location>
</feature>
<evidence type="ECO:0000256" key="1">
    <source>
        <dbReference type="SAM" id="Phobius"/>
    </source>
</evidence>